<organism evidence="1 2">
    <name type="scientific">Mucilaginibacter pocheonensis</name>
    <dbReference type="NCBI Taxonomy" id="398050"/>
    <lineage>
        <taxon>Bacteria</taxon>
        <taxon>Pseudomonadati</taxon>
        <taxon>Bacteroidota</taxon>
        <taxon>Sphingobacteriia</taxon>
        <taxon>Sphingobacteriales</taxon>
        <taxon>Sphingobacteriaceae</taxon>
        <taxon>Mucilaginibacter</taxon>
    </lineage>
</organism>
<evidence type="ECO:0000313" key="1">
    <source>
        <dbReference type="EMBL" id="MDR6942090.1"/>
    </source>
</evidence>
<dbReference type="EMBL" id="JAVDUU010000002">
    <property type="protein sequence ID" value="MDR6942090.1"/>
    <property type="molecule type" value="Genomic_DNA"/>
</dbReference>
<protein>
    <submittedName>
        <fullName evidence="1">Uncharacterized protein</fullName>
    </submittedName>
</protein>
<proteinExistence type="predicted"/>
<accession>A0ABU1TB54</accession>
<comment type="caution">
    <text evidence="1">The sequence shown here is derived from an EMBL/GenBank/DDBJ whole genome shotgun (WGS) entry which is preliminary data.</text>
</comment>
<dbReference type="Proteomes" id="UP001247620">
    <property type="component" value="Unassembled WGS sequence"/>
</dbReference>
<keyword evidence="2" id="KW-1185">Reference proteome</keyword>
<sequence length="38" mass="4276">MRQCLGAFFTLAFPNKIIYLIESKILTANICVKPFISA</sequence>
<name>A0ABU1TB54_9SPHI</name>
<evidence type="ECO:0000313" key="2">
    <source>
        <dbReference type="Proteomes" id="UP001247620"/>
    </source>
</evidence>
<reference evidence="1 2" key="1">
    <citation type="submission" date="2023-07" db="EMBL/GenBank/DDBJ databases">
        <title>Sorghum-associated microbial communities from plants grown in Nebraska, USA.</title>
        <authorList>
            <person name="Schachtman D."/>
        </authorList>
    </citation>
    <scope>NUCLEOTIDE SEQUENCE [LARGE SCALE GENOMIC DNA]</scope>
    <source>
        <strain evidence="1 2">3262</strain>
    </source>
</reference>
<gene>
    <name evidence="1" type="ORF">J2W55_001932</name>
</gene>